<feature type="domain" description="ParB-like N-terminal" evidence="1">
    <location>
        <begin position="107"/>
        <end position="192"/>
    </location>
</feature>
<dbReference type="Pfam" id="PF02195">
    <property type="entry name" value="ParB_N"/>
    <property type="match status" value="1"/>
</dbReference>
<dbReference type="PANTHER" id="PTHR33375">
    <property type="entry name" value="CHROMOSOME-PARTITIONING PROTEIN PARB-RELATED"/>
    <property type="match status" value="1"/>
</dbReference>
<organism evidence="2">
    <name type="scientific">Bradyrhizobium barranii subsp. barranii</name>
    <dbReference type="NCBI Taxonomy" id="2823807"/>
    <lineage>
        <taxon>Bacteria</taxon>
        <taxon>Pseudomonadati</taxon>
        <taxon>Pseudomonadota</taxon>
        <taxon>Alphaproteobacteria</taxon>
        <taxon>Hyphomicrobiales</taxon>
        <taxon>Nitrobacteraceae</taxon>
        <taxon>Bradyrhizobium</taxon>
        <taxon>Bradyrhizobium barranii</taxon>
    </lineage>
</organism>
<dbReference type="CDD" id="cd16403">
    <property type="entry name" value="ParB_N_like_MT"/>
    <property type="match status" value="1"/>
</dbReference>
<dbReference type="EMBL" id="JAGEMI010000001">
    <property type="protein sequence ID" value="MBO1868198.1"/>
    <property type="molecule type" value="Genomic_DNA"/>
</dbReference>
<gene>
    <name evidence="2" type="ORF">J4G43_47630</name>
</gene>
<name>A0A939MFH1_9BRAD</name>
<dbReference type="InterPro" id="IPR036086">
    <property type="entry name" value="ParB/Sulfiredoxin_sf"/>
</dbReference>
<dbReference type="SUPFAM" id="SSF110849">
    <property type="entry name" value="ParB/Sulfiredoxin"/>
    <property type="match status" value="1"/>
</dbReference>
<comment type="caution">
    <text evidence="2">The sequence shown here is derived from an EMBL/GenBank/DDBJ whole genome shotgun (WGS) entry which is preliminary data.</text>
</comment>
<dbReference type="GO" id="GO:0045881">
    <property type="term" value="P:positive regulation of sporulation resulting in formation of a cellular spore"/>
    <property type="evidence" value="ECO:0007669"/>
    <property type="project" value="TreeGrafter"/>
</dbReference>
<dbReference type="InterPro" id="IPR050336">
    <property type="entry name" value="Chromosome_partition/occlusion"/>
</dbReference>
<dbReference type="GO" id="GO:0005694">
    <property type="term" value="C:chromosome"/>
    <property type="evidence" value="ECO:0007669"/>
    <property type="project" value="TreeGrafter"/>
</dbReference>
<dbReference type="Gene3D" id="3.90.1530.10">
    <property type="entry name" value="Conserved hypothetical protein from pyrococcus furiosus pfu- 392566-001, ParB domain"/>
    <property type="match status" value="1"/>
</dbReference>
<reference evidence="2" key="1">
    <citation type="submission" date="2021-03" db="EMBL/GenBank/DDBJ databases">
        <title>Whole Genome Sequence of Bradyrhizobium sp. Strain 144S4.</title>
        <authorList>
            <person name="Bromfield E.S.P."/>
            <person name="Cloutier S."/>
        </authorList>
    </citation>
    <scope>NUCLEOTIDE SEQUENCE [LARGE SCALE GENOMIC DNA]</scope>
    <source>
        <strain evidence="2">144S4</strain>
    </source>
</reference>
<dbReference type="GO" id="GO:0007059">
    <property type="term" value="P:chromosome segregation"/>
    <property type="evidence" value="ECO:0007669"/>
    <property type="project" value="TreeGrafter"/>
</dbReference>
<proteinExistence type="predicted"/>
<dbReference type="InterPro" id="IPR003115">
    <property type="entry name" value="ParB_N"/>
</dbReference>
<evidence type="ECO:0000259" key="1">
    <source>
        <dbReference type="SMART" id="SM00470"/>
    </source>
</evidence>
<dbReference type="AlphaFoldDB" id="A0A939MFH1"/>
<protein>
    <submittedName>
        <fullName evidence="2">ParB N-terminal domain-containing protein</fullName>
    </submittedName>
</protein>
<accession>A0A939MFH1</accession>
<dbReference type="PANTHER" id="PTHR33375:SF1">
    <property type="entry name" value="CHROMOSOME-PARTITIONING PROTEIN PARB-RELATED"/>
    <property type="match status" value="1"/>
</dbReference>
<sequence>MCGAGLAQHFILTRGAHADACRLRRCDFNRVFCARPRRPRCVVVDLNFHGVLPMGRACAGTRDRPPYGYFAAPIYGFGSSQNGLSRAGKRPCRRQIMDALASKPAVETWPIERLRPYERNSRRHSAEQIEQIAASIRQWGWTMPILAADDGMVLAGHGRLAAGKLLGFTQVPVIVARGWTDQQKRAYVIADNRLTDASDWDDEMLRLELADLVEGGFEIALTGITEDELSRLSVGVGELEQMPELPDGDRSPFRDMTFILYGEQFGIVERAIAKATKPRDPDNPNRSPQGNALAAICAEYLGRVS</sequence>
<dbReference type="SMART" id="SM00470">
    <property type="entry name" value="ParB"/>
    <property type="match status" value="1"/>
</dbReference>
<evidence type="ECO:0000313" key="2">
    <source>
        <dbReference type="EMBL" id="MBO1868198.1"/>
    </source>
</evidence>